<feature type="domain" description="C2H2-type" evidence="13">
    <location>
        <begin position="878"/>
        <end position="905"/>
    </location>
</feature>
<evidence type="ECO:0000313" key="14">
    <source>
        <dbReference type="Ensembl" id="ENSOSIP00000041412.1"/>
    </source>
</evidence>
<feature type="domain" description="C2H2-type" evidence="13">
    <location>
        <begin position="850"/>
        <end position="877"/>
    </location>
</feature>
<feature type="region of interest" description="Disordered" evidence="12">
    <location>
        <begin position="300"/>
        <end position="420"/>
    </location>
</feature>
<dbReference type="Proteomes" id="UP000694383">
    <property type="component" value="Unplaced"/>
</dbReference>
<dbReference type="PANTHER" id="PTHR24388">
    <property type="entry name" value="ZINC FINGER PROTEIN"/>
    <property type="match status" value="1"/>
</dbReference>
<dbReference type="AlphaFoldDB" id="A0A8C7ZGD9"/>
<evidence type="ECO:0000256" key="10">
    <source>
        <dbReference type="ARBA" id="ARBA00023242"/>
    </source>
</evidence>
<feature type="compositionally biased region" description="Polar residues" evidence="12">
    <location>
        <begin position="367"/>
        <end position="381"/>
    </location>
</feature>
<dbReference type="Ensembl" id="ENSOSIT00000043614.1">
    <property type="protein sequence ID" value="ENSOSIP00000041412.1"/>
    <property type="gene ID" value="ENSOSIG00000020108.1"/>
</dbReference>
<feature type="domain" description="C2H2-type" evidence="13">
    <location>
        <begin position="906"/>
        <end position="933"/>
    </location>
</feature>
<dbReference type="FunFam" id="3.30.160.60:FF:001325">
    <property type="entry name" value="zinc finger protein 200"/>
    <property type="match status" value="1"/>
</dbReference>
<dbReference type="InterPro" id="IPR013087">
    <property type="entry name" value="Znf_C2H2_type"/>
</dbReference>
<evidence type="ECO:0000256" key="5">
    <source>
        <dbReference type="ARBA" id="ARBA00022771"/>
    </source>
</evidence>
<keyword evidence="9" id="KW-0804">Transcription</keyword>
<dbReference type="FunFam" id="3.30.160.60:FF:001450">
    <property type="entry name" value="zinc finger protein 774"/>
    <property type="match status" value="1"/>
</dbReference>
<dbReference type="GO" id="GO:0008270">
    <property type="term" value="F:zinc ion binding"/>
    <property type="evidence" value="ECO:0007669"/>
    <property type="project" value="UniProtKB-KW"/>
</dbReference>
<dbReference type="GO" id="GO:0000981">
    <property type="term" value="F:DNA-binding transcription factor activity, RNA polymerase II-specific"/>
    <property type="evidence" value="ECO:0007669"/>
    <property type="project" value="TreeGrafter"/>
</dbReference>
<feature type="compositionally biased region" description="Acidic residues" evidence="12">
    <location>
        <begin position="212"/>
        <end position="222"/>
    </location>
</feature>
<feature type="domain" description="C2H2-type" evidence="13">
    <location>
        <begin position="177"/>
        <end position="204"/>
    </location>
</feature>
<dbReference type="GO" id="GO:0005634">
    <property type="term" value="C:nucleus"/>
    <property type="evidence" value="ECO:0007669"/>
    <property type="project" value="UniProtKB-SubCell"/>
</dbReference>
<evidence type="ECO:0000256" key="6">
    <source>
        <dbReference type="ARBA" id="ARBA00022833"/>
    </source>
</evidence>
<sequence length="1014" mass="113132">MSDLNDLKKELSISESEGQTKKLFSCFFCGTTFLTGGLLTIHTTLHTGEKLSSCIICSKTFILESSLANHSCAGEFSECHQSQNEEQVASNKLLSCSQCGEAFSGQEDLNLHLKSHSRALKCSICDVGCSDRDALIQHMRIHTRQTQFSCSVCGKDFAWRRHLTKHMEVHEKRKKVFRCRICAAEFYTYYLLSKHKLLHQSSDPGDGKTENKEEEQTEATAEDEGRTEPTRISNTEAHLQPEVDVEPQMSIKAENDGFSKNTDSDFIPGRGREVSQNTAEPLTCREEVKQEDLHPQIKEEQEETVISNLHLTPICPKTEDEEEKPQLSLRHHAEESAAAEANGGTPEFSDSDTDDSNCWQTERKVQSESNSGSDSGRNPFSFSEDKVSESLQADTDDSVDSDFWKDDRKPQSDLNSLKHETSEAGAKYVTDLKPHSCPQCSKAFRYSSYLKIHMRQHTERYFCSVCGHKSTSSSNLKVHMRTHTGEKPFSCEICKNELYFGEMQSMRATPKPDSFPCSLCGLTFSSIAALGFHLKVHKSKKKPKPDCNQTFKFRSMLRKHICGQDTKPPLDSHCWPVESPAEIKSELPLESDGPLEKQVGASDRLKEVGTGPATFKEELVEAEISEVVIGPAADKEEDEKPQTSQLYHKWDVHQAAPDGPEPRPDPLAGGKADVDDGGEGTSQSSSDCRPAVPGAPISSAAWPSEERPLNCHVCGKKFTQKGNLTSHLHVHASEKPFKCKECPRAFCHLTSLERHVKEQSQNVLHTCTVCSQEFGKLSALRKHMTAHKTDGIQKSKRCLCNDSFDRKTLLEKHAETHLQDPDCCCAICGYQYESTDSLIAHLRSHRDARSTCDTCGKSFPGYSALLMHLRIHTGEKPFTCSYCGKAFNQTGNLKTHLKIHTGERAFSCSICGKGFTQKQTLDTHIRFHNKERRFLCQVCGKGFMQEVDLKRHILIHTGEKPYICSVCGKSFQAKRSLNGHLKGHSAEGKDAGPNAENSSESQSFGSLNPGYLQL</sequence>
<dbReference type="PANTHER" id="PTHR24388:SF104">
    <property type="entry name" value="AT-RICH BINDING PROTEIN-RELATED"/>
    <property type="match status" value="1"/>
</dbReference>
<dbReference type="FunFam" id="3.30.160.60:FF:001370">
    <property type="entry name" value="Zinc finger protein"/>
    <property type="match status" value="1"/>
</dbReference>
<dbReference type="InterPro" id="IPR050527">
    <property type="entry name" value="Snail/Krueppel_Znf"/>
</dbReference>
<evidence type="ECO:0000259" key="13">
    <source>
        <dbReference type="PROSITE" id="PS50157"/>
    </source>
</evidence>
<dbReference type="PROSITE" id="PS50157">
    <property type="entry name" value="ZINC_FINGER_C2H2_2"/>
    <property type="match status" value="17"/>
</dbReference>
<evidence type="ECO:0000256" key="2">
    <source>
        <dbReference type="ARBA" id="ARBA00006991"/>
    </source>
</evidence>
<reference evidence="14" key="2">
    <citation type="submission" date="2025-09" db="UniProtKB">
        <authorList>
            <consortium name="Ensembl"/>
        </authorList>
    </citation>
    <scope>IDENTIFICATION</scope>
</reference>
<keyword evidence="10" id="KW-0539">Nucleus</keyword>
<feature type="domain" description="C2H2-type" evidence="13">
    <location>
        <begin position="962"/>
        <end position="989"/>
    </location>
</feature>
<dbReference type="SMART" id="SM00355">
    <property type="entry name" value="ZnF_C2H2"/>
    <property type="match status" value="18"/>
</dbReference>
<proteinExistence type="inferred from homology"/>
<feature type="domain" description="C2H2-type" evidence="13">
    <location>
        <begin position="148"/>
        <end position="175"/>
    </location>
</feature>
<keyword evidence="5 11" id="KW-0863">Zinc-finger</keyword>
<feature type="domain" description="C2H2-type" evidence="13">
    <location>
        <begin position="765"/>
        <end position="792"/>
    </location>
</feature>
<keyword evidence="3" id="KW-0479">Metal-binding</keyword>
<feature type="compositionally biased region" description="Polar residues" evidence="12">
    <location>
        <begin position="995"/>
        <end position="1006"/>
    </location>
</feature>
<evidence type="ECO:0000256" key="8">
    <source>
        <dbReference type="ARBA" id="ARBA00023125"/>
    </source>
</evidence>
<reference evidence="14" key="1">
    <citation type="submission" date="2025-08" db="UniProtKB">
        <authorList>
            <consortium name="Ensembl"/>
        </authorList>
    </citation>
    <scope>IDENTIFICATION</scope>
</reference>
<dbReference type="FunFam" id="3.30.160.60:FF:000110">
    <property type="entry name" value="Zinc finger protein-like"/>
    <property type="match status" value="1"/>
</dbReference>
<protein>
    <recommendedName>
        <fullName evidence="13">C2H2-type domain-containing protein</fullName>
    </recommendedName>
</protein>
<feature type="domain" description="C2H2-type" evidence="13">
    <location>
        <begin position="435"/>
        <end position="462"/>
    </location>
</feature>
<dbReference type="SUPFAM" id="SSF57667">
    <property type="entry name" value="beta-beta-alpha zinc fingers"/>
    <property type="match status" value="11"/>
</dbReference>
<dbReference type="InterPro" id="IPR036236">
    <property type="entry name" value="Znf_C2H2_sf"/>
</dbReference>
<feature type="domain" description="C2H2-type" evidence="13">
    <location>
        <begin position="120"/>
        <end position="147"/>
    </location>
</feature>
<dbReference type="PROSITE" id="PS00028">
    <property type="entry name" value="ZINC_FINGER_C2H2_1"/>
    <property type="match status" value="14"/>
</dbReference>
<accession>A0A8C7ZGD9</accession>
<feature type="domain" description="C2H2-type" evidence="13">
    <location>
        <begin position="823"/>
        <end position="850"/>
    </location>
</feature>
<feature type="region of interest" description="Disordered" evidence="12">
    <location>
        <begin position="200"/>
        <end position="281"/>
    </location>
</feature>
<evidence type="ECO:0000256" key="12">
    <source>
        <dbReference type="SAM" id="MobiDB-lite"/>
    </source>
</evidence>
<feature type="domain" description="C2H2-type" evidence="13">
    <location>
        <begin position="461"/>
        <end position="488"/>
    </location>
</feature>
<comment type="similarity">
    <text evidence="2">Belongs to the krueppel C2H2-type zinc-finger protein family.</text>
</comment>
<dbReference type="FunFam" id="3.30.160.60:FF:001480">
    <property type="entry name" value="Si:cabz01071911.3"/>
    <property type="match status" value="1"/>
</dbReference>
<name>A0A8C7ZGD9_9TELE</name>
<evidence type="ECO:0000256" key="7">
    <source>
        <dbReference type="ARBA" id="ARBA00023015"/>
    </source>
</evidence>
<keyword evidence="15" id="KW-1185">Reference proteome</keyword>
<dbReference type="Pfam" id="PF00096">
    <property type="entry name" value="zf-C2H2"/>
    <property type="match status" value="11"/>
</dbReference>
<feature type="domain" description="C2H2-type" evidence="13">
    <location>
        <begin position="934"/>
        <end position="961"/>
    </location>
</feature>
<evidence type="ECO:0000256" key="9">
    <source>
        <dbReference type="ARBA" id="ARBA00023163"/>
    </source>
</evidence>
<feature type="domain" description="C2H2-type" evidence="13">
    <location>
        <begin position="709"/>
        <end position="736"/>
    </location>
</feature>
<feature type="domain" description="C2H2-type" evidence="13">
    <location>
        <begin position="515"/>
        <end position="542"/>
    </location>
</feature>
<dbReference type="FunFam" id="3.30.160.60:FF:000770">
    <property type="entry name" value="zinc finger protein 16"/>
    <property type="match status" value="1"/>
</dbReference>
<dbReference type="Pfam" id="PF13912">
    <property type="entry name" value="zf-C2H2_6"/>
    <property type="match status" value="4"/>
</dbReference>
<evidence type="ECO:0000256" key="4">
    <source>
        <dbReference type="ARBA" id="ARBA00022737"/>
    </source>
</evidence>
<keyword evidence="4" id="KW-0677">Repeat</keyword>
<dbReference type="FunFam" id="3.30.160.60:FF:000508">
    <property type="entry name" value="Myeloid zinc finger 1"/>
    <property type="match status" value="1"/>
</dbReference>
<feature type="domain" description="C2H2-type" evidence="13">
    <location>
        <begin position="94"/>
        <end position="117"/>
    </location>
</feature>
<feature type="domain" description="C2H2-type" evidence="13">
    <location>
        <begin position="737"/>
        <end position="766"/>
    </location>
</feature>
<organism evidence="14 15">
    <name type="scientific">Oryzias sinensis</name>
    <name type="common">Chinese medaka</name>
    <dbReference type="NCBI Taxonomy" id="183150"/>
    <lineage>
        <taxon>Eukaryota</taxon>
        <taxon>Metazoa</taxon>
        <taxon>Chordata</taxon>
        <taxon>Craniata</taxon>
        <taxon>Vertebrata</taxon>
        <taxon>Euteleostomi</taxon>
        <taxon>Actinopterygii</taxon>
        <taxon>Neopterygii</taxon>
        <taxon>Teleostei</taxon>
        <taxon>Neoteleostei</taxon>
        <taxon>Acanthomorphata</taxon>
        <taxon>Ovalentaria</taxon>
        <taxon>Atherinomorphae</taxon>
        <taxon>Beloniformes</taxon>
        <taxon>Adrianichthyidae</taxon>
        <taxon>Oryziinae</taxon>
        <taxon>Oryzias</taxon>
    </lineage>
</organism>
<feature type="region of interest" description="Disordered" evidence="12">
    <location>
        <begin position="585"/>
        <end position="612"/>
    </location>
</feature>
<feature type="region of interest" description="Disordered" evidence="12">
    <location>
        <begin position="654"/>
        <end position="703"/>
    </location>
</feature>
<evidence type="ECO:0000256" key="11">
    <source>
        <dbReference type="PROSITE-ProRule" id="PRU00042"/>
    </source>
</evidence>
<dbReference type="GO" id="GO:0042802">
    <property type="term" value="F:identical protein binding"/>
    <property type="evidence" value="ECO:0007669"/>
    <property type="project" value="UniProtKB-ARBA"/>
</dbReference>
<feature type="region of interest" description="Disordered" evidence="12">
    <location>
        <begin position="981"/>
        <end position="1014"/>
    </location>
</feature>
<feature type="domain" description="C2H2-type" evidence="13">
    <location>
        <begin position="24"/>
        <end position="51"/>
    </location>
</feature>
<keyword evidence="7" id="KW-0805">Transcription regulation</keyword>
<dbReference type="Gene3D" id="3.30.160.60">
    <property type="entry name" value="Classic Zinc Finger"/>
    <property type="match status" value="15"/>
</dbReference>
<evidence type="ECO:0000256" key="1">
    <source>
        <dbReference type="ARBA" id="ARBA00004123"/>
    </source>
</evidence>
<evidence type="ECO:0000256" key="3">
    <source>
        <dbReference type="ARBA" id="ARBA00022723"/>
    </source>
</evidence>
<evidence type="ECO:0000313" key="15">
    <source>
        <dbReference type="Proteomes" id="UP000694383"/>
    </source>
</evidence>
<dbReference type="FunFam" id="3.30.160.60:FF:000030">
    <property type="entry name" value="Zinc finger protein 628"/>
    <property type="match status" value="1"/>
</dbReference>
<dbReference type="FunFam" id="3.30.160.60:FF:000965">
    <property type="entry name" value="Neurotrophin receptor-interacting factor homolog"/>
    <property type="match status" value="1"/>
</dbReference>
<keyword evidence="8" id="KW-0238">DNA-binding</keyword>
<keyword evidence="6" id="KW-0862">Zinc</keyword>
<comment type="subcellular location">
    <subcellularLocation>
        <location evidence="1">Nucleus</location>
    </subcellularLocation>
</comment>
<dbReference type="GeneTree" id="ENSGT00950000183052"/>
<feature type="compositionally biased region" description="Basic and acidic residues" evidence="12">
    <location>
        <begin position="402"/>
        <end position="420"/>
    </location>
</feature>
<dbReference type="GO" id="GO:0000978">
    <property type="term" value="F:RNA polymerase II cis-regulatory region sequence-specific DNA binding"/>
    <property type="evidence" value="ECO:0007669"/>
    <property type="project" value="TreeGrafter"/>
</dbReference>